<accession>A0A268NYN4</accession>
<dbReference type="Gene3D" id="1.25.40.10">
    <property type="entry name" value="Tetratricopeptide repeat domain"/>
    <property type="match status" value="1"/>
</dbReference>
<dbReference type="Proteomes" id="UP000216133">
    <property type="component" value="Unassembled WGS sequence"/>
</dbReference>
<organism evidence="1 4">
    <name type="scientific">Shouchella clausii</name>
    <name type="common">Alkalihalobacillus clausii</name>
    <dbReference type="NCBI Taxonomy" id="79880"/>
    <lineage>
        <taxon>Bacteria</taxon>
        <taxon>Bacillati</taxon>
        <taxon>Bacillota</taxon>
        <taxon>Bacilli</taxon>
        <taxon>Bacillales</taxon>
        <taxon>Bacillaceae</taxon>
        <taxon>Shouchella</taxon>
    </lineage>
</organism>
<protein>
    <submittedName>
        <fullName evidence="1">Tetratricopeptide repeat-containing protein</fullName>
    </submittedName>
</protein>
<evidence type="ECO:0000313" key="3">
    <source>
        <dbReference type="Proteomes" id="UP000216133"/>
    </source>
</evidence>
<dbReference type="EMBL" id="NPCC01000014">
    <property type="protein sequence ID" value="PAE88624.1"/>
    <property type="molecule type" value="Genomic_DNA"/>
</dbReference>
<dbReference type="AlphaFoldDB" id="A0A268NYN4"/>
<dbReference type="InterPro" id="IPR011990">
    <property type="entry name" value="TPR-like_helical_dom_sf"/>
</dbReference>
<dbReference type="SUPFAM" id="SSF48452">
    <property type="entry name" value="TPR-like"/>
    <property type="match status" value="2"/>
</dbReference>
<evidence type="ECO:0000313" key="4">
    <source>
        <dbReference type="Proteomes" id="UP000216207"/>
    </source>
</evidence>
<proteinExistence type="predicted"/>
<dbReference type="RefSeq" id="WP_035203569.1">
    <property type="nucleotide sequence ID" value="NZ_BOQQ01000001.1"/>
</dbReference>
<dbReference type="EMBL" id="NPBS01000082">
    <property type="protein sequence ID" value="PAF25029.1"/>
    <property type="molecule type" value="Genomic_DNA"/>
</dbReference>
<dbReference type="Pfam" id="PF13424">
    <property type="entry name" value="TPR_12"/>
    <property type="match status" value="1"/>
</dbReference>
<gene>
    <name evidence="2" type="ORF">CHH61_15685</name>
    <name evidence="1" type="ORF">CHH72_12075</name>
</gene>
<dbReference type="Pfam" id="PF18801">
    <property type="entry name" value="RapH_N"/>
    <property type="match status" value="1"/>
</dbReference>
<evidence type="ECO:0000313" key="2">
    <source>
        <dbReference type="EMBL" id="PAF25029.1"/>
    </source>
</evidence>
<comment type="caution">
    <text evidence="1">The sequence shown here is derived from an EMBL/GenBank/DDBJ whole genome shotgun (WGS) entry which is preliminary data.</text>
</comment>
<dbReference type="GeneID" id="86927918"/>
<dbReference type="InterPro" id="IPR019734">
    <property type="entry name" value="TPR_rpt"/>
</dbReference>
<sequence length="365" mass="41724">MSVALSPEEVGAKIVEWYSCIIARSVEQSIQLKEEVDGMIEQMEPNDRMLSYYSLVAFRHHIMMNQVGKGGKDPHAMQQASVAENSMDHLLKYLYFFVSGQNEFMNERYRSAIRLFRKAERLLENVEDKAERADFHYYMGSSLYRISQYPYAASHIEEALEAFKRLGFTERVVFCQVILGGIYSETGEHKKASLLFKEAMLAAGNHSTAKVIALRALGLNAVRQKNYRSAKRYFEEALSVKELGNHILGAKSEHDLANTLYRLNLPEEAAPHLKKAYTGAHYFDNHEYKAKCLATTGLYVDSDPLLIDKALKDLEDRGMDFEVDEIAEEASAFFEQIGHEDLALKYLKIAYHARQNFFKLGVDQE</sequence>
<reference evidence="3 4" key="1">
    <citation type="submission" date="2017-07" db="EMBL/GenBank/DDBJ databases">
        <title>Isolation and whole genome analysis of endospore-forming bacteria from heroin.</title>
        <authorList>
            <person name="Kalinowski J."/>
            <person name="Ahrens B."/>
            <person name="Al-Dilaimi A."/>
            <person name="Winkler A."/>
            <person name="Wibberg D."/>
            <person name="Schleenbecker U."/>
            <person name="Ruckert C."/>
            <person name="Wolfel R."/>
            <person name="Grass G."/>
        </authorList>
    </citation>
    <scope>NUCLEOTIDE SEQUENCE [LARGE SCALE GENOMIC DNA]</scope>
    <source>
        <strain evidence="2 3">7523-2</strain>
        <strain evidence="1 4">7539</strain>
    </source>
</reference>
<evidence type="ECO:0000313" key="1">
    <source>
        <dbReference type="EMBL" id="PAE88624.1"/>
    </source>
</evidence>
<dbReference type="Proteomes" id="UP000216207">
    <property type="component" value="Unassembled WGS sequence"/>
</dbReference>
<dbReference type="SMART" id="SM00028">
    <property type="entry name" value="TPR"/>
    <property type="match status" value="5"/>
</dbReference>
<name>A0A268NYN4_SHOCL</name>